<reference evidence="1 2" key="1">
    <citation type="journal article" date="2019" name="Commun. Biol.">
        <title>The bagworm genome reveals a unique fibroin gene that provides high tensile strength.</title>
        <authorList>
            <person name="Kono N."/>
            <person name="Nakamura H."/>
            <person name="Ohtoshi R."/>
            <person name="Tomita M."/>
            <person name="Numata K."/>
            <person name="Arakawa K."/>
        </authorList>
    </citation>
    <scope>NUCLEOTIDE SEQUENCE [LARGE SCALE GENOMIC DNA]</scope>
</reference>
<dbReference type="PROSITE" id="PS51257">
    <property type="entry name" value="PROKAR_LIPOPROTEIN"/>
    <property type="match status" value="1"/>
</dbReference>
<proteinExistence type="predicted"/>
<dbReference type="AlphaFoldDB" id="A0A4C1UNC0"/>
<evidence type="ECO:0000313" key="1">
    <source>
        <dbReference type="EMBL" id="GBP27958.1"/>
    </source>
</evidence>
<comment type="caution">
    <text evidence="1">The sequence shown here is derived from an EMBL/GenBank/DDBJ whole genome shotgun (WGS) entry which is preliminary data.</text>
</comment>
<evidence type="ECO:0000313" key="2">
    <source>
        <dbReference type="Proteomes" id="UP000299102"/>
    </source>
</evidence>
<accession>A0A4C1UNC0</accession>
<protein>
    <submittedName>
        <fullName evidence="1">Uncharacterized protein</fullName>
    </submittedName>
</protein>
<dbReference type="EMBL" id="BGZK01000201">
    <property type="protein sequence ID" value="GBP27958.1"/>
    <property type="molecule type" value="Genomic_DNA"/>
</dbReference>
<name>A0A4C1UNC0_EUMVA</name>
<sequence>MRFLNFGRHTKRIRRFSKQSSTKRVNIASASVYACVCLCRLAYGDSVCTVARVELGSLHFFVGLFSNTGDSSFVCSGRQHRSRHSLTPISAREDRQLACVPRAPCGSLRPITVAGAARAPFAGRCRFTAPHKFLVH</sequence>
<gene>
    <name evidence="1" type="ORF">EVAR_83587_1</name>
</gene>
<dbReference type="Proteomes" id="UP000299102">
    <property type="component" value="Unassembled WGS sequence"/>
</dbReference>
<keyword evidence="2" id="KW-1185">Reference proteome</keyword>
<organism evidence="1 2">
    <name type="scientific">Eumeta variegata</name>
    <name type="common">Bagworm moth</name>
    <name type="synonym">Eumeta japonica</name>
    <dbReference type="NCBI Taxonomy" id="151549"/>
    <lineage>
        <taxon>Eukaryota</taxon>
        <taxon>Metazoa</taxon>
        <taxon>Ecdysozoa</taxon>
        <taxon>Arthropoda</taxon>
        <taxon>Hexapoda</taxon>
        <taxon>Insecta</taxon>
        <taxon>Pterygota</taxon>
        <taxon>Neoptera</taxon>
        <taxon>Endopterygota</taxon>
        <taxon>Lepidoptera</taxon>
        <taxon>Glossata</taxon>
        <taxon>Ditrysia</taxon>
        <taxon>Tineoidea</taxon>
        <taxon>Psychidae</taxon>
        <taxon>Oiketicinae</taxon>
        <taxon>Eumeta</taxon>
    </lineage>
</organism>